<dbReference type="AlphaFoldDB" id="A0A6A6NRN5"/>
<dbReference type="SUPFAM" id="SSF109604">
    <property type="entry name" value="HD-domain/PDEase-like"/>
    <property type="match status" value="1"/>
</dbReference>
<gene>
    <name evidence="2" type="ORF">BDY21DRAFT_352696</name>
</gene>
<dbReference type="InterPro" id="IPR006674">
    <property type="entry name" value="HD_domain"/>
</dbReference>
<evidence type="ECO:0000259" key="1">
    <source>
        <dbReference type="SMART" id="SM00471"/>
    </source>
</evidence>
<dbReference type="OrthoDB" id="16547at2759"/>
<dbReference type="CDD" id="cd00077">
    <property type="entry name" value="HDc"/>
    <property type="match status" value="1"/>
</dbReference>
<accession>A0A6A6NRN5</accession>
<protein>
    <submittedName>
        <fullName evidence="2">HD domain-containing protein</fullName>
    </submittedName>
</protein>
<sequence length="217" mass="23817">MALVDEDLSSSGAAVYEALQEHVRESMSRYDASHDFNHIHRVVALARRILAGERARAAYDTDVVLLAALLHDVSDKKYAPAGQENRDEIADLLRKHGAPDALAVKVQTIALNVSYSKEIKDPARTAAILGQHPELAIVQDADRLDALGAIGVGRALTFAAARGPPGGMGEAIQHFGDKLEHLGDMMKTETGRQMARTRTERLKTFRTWWVEEETLVV</sequence>
<dbReference type="SMART" id="SM00471">
    <property type="entry name" value="HDc"/>
    <property type="match status" value="1"/>
</dbReference>
<evidence type="ECO:0000313" key="2">
    <source>
        <dbReference type="EMBL" id="KAF2454379.1"/>
    </source>
</evidence>
<dbReference type="PANTHER" id="PTHR33594:SF1">
    <property type="entry name" value="HD_PDEASE DOMAIN-CONTAINING PROTEIN"/>
    <property type="match status" value="1"/>
</dbReference>
<proteinExistence type="predicted"/>
<dbReference type="EMBL" id="MU001691">
    <property type="protein sequence ID" value="KAF2454379.1"/>
    <property type="molecule type" value="Genomic_DNA"/>
</dbReference>
<dbReference type="Gene3D" id="1.10.3210.50">
    <property type="match status" value="1"/>
</dbReference>
<dbReference type="PANTHER" id="PTHR33594">
    <property type="entry name" value="SUPERFAMILY HYDROLASE, PUTATIVE (AFU_ORTHOLOGUE AFUA_1G03035)-RELATED"/>
    <property type="match status" value="1"/>
</dbReference>
<feature type="domain" description="HD/PDEase" evidence="1">
    <location>
        <begin position="31"/>
        <end position="156"/>
    </location>
</feature>
<name>A0A6A6NRN5_9PEZI</name>
<keyword evidence="3" id="KW-1185">Reference proteome</keyword>
<organism evidence="2 3">
    <name type="scientific">Lineolata rhizophorae</name>
    <dbReference type="NCBI Taxonomy" id="578093"/>
    <lineage>
        <taxon>Eukaryota</taxon>
        <taxon>Fungi</taxon>
        <taxon>Dikarya</taxon>
        <taxon>Ascomycota</taxon>
        <taxon>Pezizomycotina</taxon>
        <taxon>Dothideomycetes</taxon>
        <taxon>Dothideomycetes incertae sedis</taxon>
        <taxon>Lineolatales</taxon>
        <taxon>Lineolataceae</taxon>
        <taxon>Lineolata</taxon>
    </lineage>
</organism>
<reference evidence="2" key="1">
    <citation type="journal article" date="2020" name="Stud. Mycol.">
        <title>101 Dothideomycetes genomes: a test case for predicting lifestyles and emergence of pathogens.</title>
        <authorList>
            <person name="Haridas S."/>
            <person name="Albert R."/>
            <person name="Binder M."/>
            <person name="Bloem J."/>
            <person name="Labutti K."/>
            <person name="Salamov A."/>
            <person name="Andreopoulos B."/>
            <person name="Baker S."/>
            <person name="Barry K."/>
            <person name="Bills G."/>
            <person name="Bluhm B."/>
            <person name="Cannon C."/>
            <person name="Castanera R."/>
            <person name="Culley D."/>
            <person name="Daum C."/>
            <person name="Ezra D."/>
            <person name="Gonzalez J."/>
            <person name="Henrissat B."/>
            <person name="Kuo A."/>
            <person name="Liang C."/>
            <person name="Lipzen A."/>
            <person name="Lutzoni F."/>
            <person name="Magnuson J."/>
            <person name="Mondo S."/>
            <person name="Nolan M."/>
            <person name="Ohm R."/>
            <person name="Pangilinan J."/>
            <person name="Park H.-J."/>
            <person name="Ramirez L."/>
            <person name="Alfaro M."/>
            <person name="Sun H."/>
            <person name="Tritt A."/>
            <person name="Yoshinaga Y."/>
            <person name="Zwiers L.-H."/>
            <person name="Turgeon B."/>
            <person name="Goodwin S."/>
            <person name="Spatafora J."/>
            <person name="Crous P."/>
            <person name="Grigoriev I."/>
        </authorList>
    </citation>
    <scope>NUCLEOTIDE SEQUENCE</scope>
    <source>
        <strain evidence="2">ATCC 16933</strain>
    </source>
</reference>
<dbReference type="InterPro" id="IPR003607">
    <property type="entry name" value="HD/PDEase_dom"/>
</dbReference>
<dbReference type="Pfam" id="PF01966">
    <property type="entry name" value="HD"/>
    <property type="match status" value="1"/>
</dbReference>
<evidence type="ECO:0000313" key="3">
    <source>
        <dbReference type="Proteomes" id="UP000799766"/>
    </source>
</evidence>
<dbReference type="Proteomes" id="UP000799766">
    <property type="component" value="Unassembled WGS sequence"/>
</dbReference>